<dbReference type="OrthoDB" id="1358588at2"/>
<organism evidence="4 5">
    <name type="scientific">Thioploca ingrica</name>
    <dbReference type="NCBI Taxonomy" id="40754"/>
    <lineage>
        <taxon>Bacteria</taxon>
        <taxon>Pseudomonadati</taxon>
        <taxon>Pseudomonadota</taxon>
        <taxon>Gammaproteobacteria</taxon>
        <taxon>Thiotrichales</taxon>
        <taxon>Thiotrichaceae</taxon>
        <taxon>Thioploca</taxon>
    </lineage>
</organism>
<gene>
    <name evidence="4" type="ORF">THII_2511</name>
</gene>
<reference evidence="4 5" key="1">
    <citation type="journal article" date="2014" name="ISME J.">
        <title>Ecophysiology of Thioploca ingrica as revealed by the complete genome sequence supplemented with proteomic evidence.</title>
        <authorList>
            <person name="Kojima H."/>
            <person name="Ogura Y."/>
            <person name="Yamamoto N."/>
            <person name="Togashi T."/>
            <person name="Mori H."/>
            <person name="Watanabe T."/>
            <person name="Nemoto F."/>
            <person name="Kurokawa K."/>
            <person name="Hayashi T."/>
            <person name="Fukui M."/>
        </authorList>
    </citation>
    <scope>NUCLEOTIDE SEQUENCE [LARGE SCALE GENOMIC DNA]</scope>
</reference>
<dbReference type="Pfam" id="PF12883">
    <property type="entry name" value="DUF3828"/>
    <property type="match status" value="1"/>
</dbReference>
<dbReference type="HOGENOM" id="CLU_1440450_0_0_6"/>
<sequence length="188" mass="21083">MNIKEISIILLGFLALLCNTSVFAKTTTQKANPSVLPAKTDTNDDPRTPVNEAYRREINQNSPLESPYLDKLFSRTLVRLIKTDNCVSSGEVGVLDWDPFINGQDGEVQKLVTRVVRRNNDKAVVEASFLSFKRKESVLFDMVLEKGTWRIDDIRPLGKDGNRTSIHALFADAYRNTSNTCTCVSKAK</sequence>
<keyword evidence="5" id="KW-1185">Reference proteome</keyword>
<protein>
    <recommendedName>
        <fullName evidence="3">DUF3828 domain-containing protein</fullName>
    </recommendedName>
</protein>
<dbReference type="EMBL" id="AP014633">
    <property type="protein sequence ID" value="BAP56808.1"/>
    <property type="molecule type" value="Genomic_DNA"/>
</dbReference>
<proteinExistence type="predicted"/>
<dbReference type="InterPro" id="IPR024289">
    <property type="entry name" value="DUF3828"/>
</dbReference>
<feature type="chain" id="PRO_5001852787" description="DUF3828 domain-containing protein" evidence="2">
    <location>
        <begin position="25"/>
        <end position="188"/>
    </location>
</feature>
<dbReference type="AlphaFoldDB" id="A0A090AFE9"/>
<name>A0A090AFE9_9GAMM</name>
<accession>A0A090AFE9</accession>
<evidence type="ECO:0000259" key="3">
    <source>
        <dbReference type="Pfam" id="PF12883"/>
    </source>
</evidence>
<feature type="region of interest" description="Disordered" evidence="1">
    <location>
        <begin position="29"/>
        <end position="49"/>
    </location>
</feature>
<evidence type="ECO:0000313" key="4">
    <source>
        <dbReference type="EMBL" id="BAP56808.1"/>
    </source>
</evidence>
<evidence type="ECO:0000256" key="2">
    <source>
        <dbReference type="SAM" id="SignalP"/>
    </source>
</evidence>
<keyword evidence="2" id="KW-0732">Signal</keyword>
<dbReference type="Proteomes" id="UP000031623">
    <property type="component" value="Chromosome"/>
</dbReference>
<dbReference type="Gene3D" id="3.10.450.50">
    <property type="match status" value="1"/>
</dbReference>
<dbReference type="KEGG" id="tig:THII_2511"/>
<feature type="domain" description="DUF3828" evidence="3">
    <location>
        <begin position="66"/>
        <end position="156"/>
    </location>
</feature>
<evidence type="ECO:0000256" key="1">
    <source>
        <dbReference type="SAM" id="MobiDB-lite"/>
    </source>
</evidence>
<feature type="signal peptide" evidence="2">
    <location>
        <begin position="1"/>
        <end position="24"/>
    </location>
</feature>
<evidence type="ECO:0000313" key="5">
    <source>
        <dbReference type="Proteomes" id="UP000031623"/>
    </source>
</evidence>